<dbReference type="InterPro" id="IPR002364">
    <property type="entry name" value="Quin_OxRdtase/zeta-crystal_CS"/>
</dbReference>
<dbReference type="SMART" id="SM00829">
    <property type="entry name" value="PKS_ER"/>
    <property type="match status" value="1"/>
</dbReference>
<dbReference type="PANTHER" id="PTHR43677">
    <property type="entry name" value="SHORT-CHAIN DEHYDROGENASE/REDUCTASE"/>
    <property type="match status" value="1"/>
</dbReference>
<dbReference type="InterPro" id="IPR013154">
    <property type="entry name" value="ADH-like_N"/>
</dbReference>
<gene>
    <name evidence="2" type="ORF">CAP_2634</name>
</gene>
<dbReference type="AlphaFoldDB" id="A0A017THL3"/>
<accession>A0A017THL3</accession>
<dbReference type="Gene3D" id="3.40.50.720">
    <property type="entry name" value="NAD(P)-binding Rossmann-like Domain"/>
    <property type="match status" value="1"/>
</dbReference>
<dbReference type="eggNOG" id="COG0604">
    <property type="taxonomic scope" value="Bacteria"/>
</dbReference>
<dbReference type="Gene3D" id="3.90.180.10">
    <property type="entry name" value="Medium-chain alcohol dehydrogenases, catalytic domain"/>
    <property type="match status" value="1"/>
</dbReference>
<dbReference type="GO" id="GO:0008270">
    <property type="term" value="F:zinc ion binding"/>
    <property type="evidence" value="ECO:0007669"/>
    <property type="project" value="InterPro"/>
</dbReference>
<dbReference type="CDD" id="cd08275">
    <property type="entry name" value="MDR3"/>
    <property type="match status" value="1"/>
</dbReference>
<dbReference type="EMBL" id="ASRX01000002">
    <property type="protein sequence ID" value="EYF08773.1"/>
    <property type="molecule type" value="Genomic_DNA"/>
</dbReference>
<reference evidence="2 3" key="1">
    <citation type="submission" date="2013-05" db="EMBL/GenBank/DDBJ databases">
        <title>Genome assembly of Chondromyces apiculatus DSM 436.</title>
        <authorList>
            <person name="Sharma G."/>
            <person name="Khatri I."/>
            <person name="Kaur C."/>
            <person name="Mayilraj S."/>
            <person name="Subramanian S."/>
        </authorList>
    </citation>
    <scope>NUCLEOTIDE SEQUENCE [LARGE SCALE GENOMIC DNA]</scope>
    <source>
        <strain evidence="2 3">DSM 436</strain>
    </source>
</reference>
<dbReference type="PROSITE" id="PS01162">
    <property type="entry name" value="QOR_ZETA_CRYSTAL"/>
    <property type="match status" value="1"/>
</dbReference>
<proteinExistence type="predicted"/>
<protein>
    <submittedName>
        <fullName evidence="2">Alcohol dehydrogenase</fullName>
    </submittedName>
</protein>
<dbReference type="Pfam" id="PF08240">
    <property type="entry name" value="ADH_N"/>
    <property type="match status" value="1"/>
</dbReference>
<dbReference type="Pfam" id="PF13602">
    <property type="entry name" value="ADH_zinc_N_2"/>
    <property type="match status" value="1"/>
</dbReference>
<dbReference type="RefSeq" id="WP_044234986.1">
    <property type="nucleotide sequence ID" value="NZ_ASRX01000002.1"/>
</dbReference>
<dbReference type="SUPFAM" id="SSF50129">
    <property type="entry name" value="GroES-like"/>
    <property type="match status" value="1"/>
</dbReference>
<dbReference type="OrthoDB" id="9808651at2"/>
<keyword evidence="3" id="KW-1185">Reference proteome</keyword>
<organism evidence="2 3">
    <name type="scientific">Chondromyces apiculatus DSM 436</name>
    <dbReference type="NCBI Taxonomy" id="1192034"/>
    <lineage>
        <taxon>Bacteria</taxon>
        <taxon>Pseudomonadati</taxon>
        <taxon>Myxococcota</taxon>
        <taxon>Polyangia</taxon>
        <taxon>Polyangiales</taxon>
        <taxon>Polyangiaceae</taxon>
        <taxon>Chondromyces</taxon>
    </lineage>
</organism>
<dbReference type="InterPro" id="IPR051397">
    <property type="entry name" value="Zn-ADH-like_protein"/>
</dbReference>
<dbReference type="Proteomes" id="UP000019678">
    <property type="component" value="Unassembled WGS sequence"/>
</dbReference>
<evidence type="ECO:0000313" key="3">
    <source>
        <dbReference type="Proteomes" id="UP000019678"/>
    </source>
</evidence>
<dbReference type="STRING" id="1192034.CAP_2634"/>
<sequence length="343" mass="37042">MKKIVIPNAGSYDVLRLEEHPDPVAGPGEVLVAVEAIGVNYADCVVRMGLYESAKKYVGWPITPGFEVAGTVSALGEGVTDLEVGARVIAVTRFGGYASHVVVPRHQVFPAPARLDTYQAAAFPSVHLTAWYALHELTRLRPGMKILVHSAAGGVGGALLQVARIAGCFVVGVVGGSHKIEAARQLGADVVIDKRAENLWETAARHAPEGYDIVLDANGAETLKHSYRHLGPGGRLIIYGFHTMMPRRGGRPDYLKLAVDFVRTPRFNPLDLCNDNKSVLSFNLSYLFPRADLLKEAMDQLLGWVEQGKLQPPQLRTYPLAEVGEAHLAIESGTTVGKLVLTV</sequence>
<feature type="domain" description="Enoyl reductase (ER)" evidence="1">
    <location>
        <begin position="10"/>
        <end position="341"/>
    </location>
</feature>
<dbReference type="InterPro" id="IPR011032">
    <property type="entry name" value="GroES-like_sf"/>
</dbReference>
<evidence type="ECO:0000313" key="2">
    <source>
        <dbReference type="EMBL" id="EYF08773.1"/>
    </source>
</evidence>
<comment type="caution">
    <text evidence="2">The sequence shown here is derived from an EMBL/GenBank/DDBJ whole genome shotgun (WGS) entry which is preliminary data.</text>
</comment>
<dbReference type="InterPro" id="IPR020843">
    <property type="entry name" value="ER"/>
</dbReference>
<name>A0A017THL3_9BACT</name>
<dbReference type="GO" id="GO:0016491">
    <property type="term" value="F:oxidoreductase activity"/>
    <property type="evidence" value="ECO:0007669"/>
    <property type="project" value="InterPro"/>
</dbReference>
<dbReference type="SUPFAM" id="SSF51735">
    <property type="entry name" value="NAD(P)-binding Rossmann-fold domains"/>
    <property type="match status" value="1"/>
</dbReference>
<dbReference type="PANTHER" id="PTHR43677:SF4">
    <property type="entry name" value="QUINONE OXIDOREDUCTASE-LIKE PROTEIN 2"/>
    <property type="match status" value="1"/>
</dbReference>
<dbReference type="InterPro" id="IPR036291">
    <property type="entry name" value="NAD(P)-bd_dom_sf"/>
</dbReference>
<evidence type="ECO:0000259" key="1">
    <source>
        <dbReference type="SMART" id="SM00829"/>
    </source>
</evidence>